<protein>
    <submittedName>
        <fullName evidence="1">Uncharacterized protein</fullName>
    </submittedName>
</protein>
<proteinExistence type="predicted"/>
<evidence type="ECO:0000313" key="2">
    <source>
        <dbReference type="Proteomes" id="UP000324800"/>
    </source>
</evidence>
<sequence length="43" mass="5111">QQSICDVIEKRPCSEQKKIHEQNQQQCYDEFVIGKDLQIIAIY</sequence>
<name>A0A5J4TJS1_9EUKA</name>
<dbReference type="EMBL" id="SNRW01030076">
    <property type="protein sequence ID" value="KAA6358299.1"/>
    <property type="molecule type" value="Genomic_DNA"/>
</dbReference>
<reference evidence="1 2" key="1">
    <citation type="submission" date="2019-03" db="EMBL/GenBank/DDBJ databases">
        <title>Single cell metagenomics reveals metabolic interactions within the superorganism composed of flagellate Streblomastix strix and complex community of Bacteroidetes bacteria on its surface.</title>
        <authorList>
            <person name="Treitli S.C."/>
            <person name="Kolisko M."/>
            <person name="Husnik F."/>
            <person name="Keeling P."/>
            <person name="Hampl V."/>
        </authorList>
    </citation>
    <scope>NUCLEOTIDE SEQUENCE [LARGE SCALE GENOMIC DNA]</scope>
    <source>
        <strain evidence="1">ST1C</strain>
    </source>
</reference>
<organism evidence="1 2">
    <name type="scientific">Streblomastix strix</name>
    <dbReference type="NCBI Taxonomy" id="222440"/>
    <lineage>
        <taxon>Eukaryota</taxon>
        <taxon>Metamonada</taxon>
        <taxon>Preaxostyla</taxon>
        <taxon>Oxymonadida</taxon>
        <taxon>Streblomastigidae</taxon>
        <taxon>Streblomastix</taxon>
    </lineage>
</organism>
<comment type="caution">
    <text evidence="1">The sequence shown here is derived from an EMBL/GenBank/DDBJ whole genome shotgun (WGS) entry which is preliminary data.</text>
</comment>
<gene>
    <name evidence="1" type="ORF">EZS28_046174</name>
</gene>
<dbReference type="Proteomes" id="UP000324800">
    <property type="component" value="Unassembled WGS sequence"/>
</dbReference>
<accession>A0A5J4TJS1</accession>
<feature type="non-terminal residue" evidence="1">
    <location>
        <position position="1"/>
    </location>
</feature>
<dbReference type="AlphaFoldDB" id="A0A5J4TJS1"/>
<evidence type="ECO:0000313" key="1">
    <source>
        <dbReference type="EMBL" id="KAA6358299.1"/>
    </source>
</evidence>